<dbReference type="InterPro" id="IPR036909">
    <property type="entry name" value="Cyt_c-like_dom_sf"/>
</dbReference>
<comment type="caution">
    <text evidence="7">The sequence shown here is derived from an EMBL/GenBank/DDBJ whole genome shotgun (WGS) entry which is preliminary data.</text>
</comment>
<evidence type="ECO:0000256" key="3">
    <source>
        <dbReference type="ARBA" id="ARBA00023004"/>
    </source>
</evidence>
<keyword evidence="2 4" id="KW-0479">Metal-binding</keyword>
<keyword evidence="3 4" id="KW-0408">Iron</keyword>
<sequence length="106" mass="11168">MRGLVALALLLAACAPQRVSIANYPELEATRGEALFMRYCHQCHPNGAAGLGPSLNDKPLPGFLIALQVRVGLGAMPAFGSGVISDAELDEIVAYVQALHRVAGER</sequence>
<dbReference type="GO" id="GO:0046872">
    <property type="term" value="F:metal ion binding"/>
    <property type="evidence" value="ECO:0007669"/>
    <property type="project" value="UniProtKB-KW"/>
</dbReference>
<accession>A0A399F379</accession>
<gene>
    <name evidence="7" type="primary">pchC</name>
    <name evidence="7" type="ORF">Mterra_00376</name>
</gene>
<keyword evidence="1 4" id="KW-0349">Heme</keyword>
<dbReference type="RefSeq" id="WP_119313625.1">
    <property type="nucleotide sequence ID" value="NZ_QXDL01000008.1"/>
</dbReference>
<feature type="signal peptide" evidence="5">
    <location>
        <begin position="1"/>
        <end position="21"/>
    </location>
</feature>
<dbReference type="Gene3D" id="1.10.760.10">
    <property type="entry name" value="Cytochrome c-like domain"/>
    <property type="match status" value="1"/>
</dbReference>
<evidence type="ECO:0000313" key="7">
    <source>
        <dbReference type="EMBL" id="RIH90490.1"/>
    </source>
</evidence>
<organism evidence="7 8">
    <name type="scientific">Calidithermus terrae</name>
    <dbReference type="NCBI Taxonomy" id="1408545"/>
    <lineage>
        <taxon>Bacteria</taxon>
        <taxon>Thermotogati</taxon>
        <taxon>Deinococcota</taxon>
        <taxon>Deinococci</taxon>
        <taxon>Thermales</taxon>
        <taxon>Thermaceae</taxon>
        <taxon>Calidithermus</taxon>
    </lineage>
</organism>
<evidence type="ECO:0000256" key="4">
    <source>
        <dbReference type="PROSITE-ProRule" id="PRU00433"/>
    </source>
</evidence>
<feature type="chain" id="PRO_5017483862" evidence="5">
    <location>
        <begin position="22"/>
        <end position="106"/>
    </location>
</feature>
<evidence type="ECO:0000259" key="6">
    <source>
        <dbReference type="PROSITE" id="PS51007"/>
    </source>
</evidence>
<dbReference type="GO" id="GO:0009055">
    <property type="term" value="F:electron transfer activity"/>
    <property type="evidence" value="ECO:0007669"/>
    <property type="project" value="InterPro"/>
</dbReference>
<feature type="domain" description="Cytochrome c" evidence="6">
    <location>
        <begin position="27"/>
        <end position="100"/>
    </location>
</feature>
<evidence type="ECO:0000256" key="5">
    <source>
        <dbReference type="SAM" id="SignalP"/>
    </source>
</evidence>
<reference evidence="7 8" key="1">
    <citation type="submission" date="2018-08" db="EMBL/GenBank/DDBJ databases">
        <title>Meiothermus terrae DSM 26712 genome sequencing project.</title>
        <authorList>
            <person name="Da Costa M.S."/>
            <person name="Albuquerque L."/>
            <person name="Raposo P."/>
            <person name="Froufe H.J.C."/>
            <person name="Barroso C.S."/>
            <person name="Egas C."/>
        </authorList>
    </citation>
    <scope>NUCLEOTIDE SEQUENCE [LARGE SCALE GENOMIC DNA]</scope>
    <source>
        <strain evidence="7 8">DSM 26712</strain>
    </source>
</reference>
<keyword evidence="5" id="KW-0732">Signal</keyword>
<keyword evidence="8" id="KW-1185">Reference proteome</keyword>
<dbReference type="EMBL" id="QXDL01000008">
    <property type="protein sequence ID" value="RIH90490.1"/>
    <property type="molecule type" value="Genomic_DNA"/>
</dbReference>
<protein>
    <submittedName>
        <fullName evidence="7">4-cresol dehydrogenase [hydroxylating] cytochrome c subunit</fullName>
    </submittedName>
</protein>
<evidence type="ECO:0000256" key="2">
    <source>
        <dbReference type="ARBA" id="ARBA00022723"/>
    </source>
</evidence>
<dbReference type="InterPro" id="IPR009056">
    <property type="entry name" value="Cyt_c-like_dom"/>
</dbReference>
<evidence type="ECO:0000256" key="1">
    <source>
        <dbReference type="ARBA" id="ARBA00022617"/>
    </source>
</evidence>
<dbReference type="OrthoDB" id="9794322at2"/>
<dbReference type="GO" id="GO:0020037">
    <property type="term" value="F:heme binding"/>
    <property type="evidence" value="ECO:0007669"/>
    <property type="project" value="InterPro"/>
</dbReference>
<dbReference type="SUPFAM" id="SSF46626">
    <property type="entry name" value="Cytochrome c"/>
    <property type="match status" value="1"/>
</dbReference>
<name>A0A399F379_9DEIN</name>
<dbReference type="Pfam" id="PF13442">
    <property type="entry name" value="Cytochrome_CBB3"/>
    <property type="match status" value="1"/>
</dbReference>
<dbReference type="AlphaFoldDB" id="A0A399F379"/>
<dbReference type="PROSITE" id="PS51007">
    <property type="entry name" value="CYTC"/>
    <property type="match status" value="1"/>
</dbReference>
<evidence type="ECO:0000313" key="8">
    <source>
        <dbReference type="Proteomes" id="UP000265715"/>
    </source>
</evidence>
<proteinExistence type="predicted"/>
<dbReference type="Proteomes" id="UP000265715">
    <property type="component" value="Unassembled WGS sequence"/>
</dbReference>